<sequence>LPPPWLLPLLVPLWVIIMAGSHLAPPSPSPCCLQLVRPGPSCCLPCSSLCLVALVSPVVSLAPSVFFLAPPLAAS</sequence>
<dbReference type="Proteomes" id="UP001529510">
    <property type="component" value="Unassembled WGS sequence"/>
</dbReference>
<feature type="chain" id="PRO_5044807943" evidence="1">
    <location>
        <begin position="22"/>
        <end position="75"/>
    </location>
</feature>
<proteinExistence type="predicted"/>
<dbReference type="AlphaFoldDB" id="A0ABD0NQT1"/>
<gene>
    <name evidence="2" type="ORF">M9458_039960</name>
</gene>
<evidence type="ECO:0000313" key="3">
    <source>
        <dbReference type="Proteomes" id="UP001529510"/>
    </source>
</evidence>
<keyword evidence="3" id="KW-1185">Reference proteome</keyword>
<dbReference type="EMBL" id="JAMKFB020000020">
    <property type="protein sequence ID" value="KAL0164207.1"/>
    <property type="molecule type" value="Genomic_DNA"/>
</dbReference>
<feature type="non-terminal residue" evidence="2">
    <location>
        <position position="1"/>
    </location>
</feature>
<name>A0ABD0NQT1_CIRMR</name>
<keyword evidence="1" id="KW-0732">Signal</keyword>
<evidence type="ECO:0000256" key="1">
    <source>
        <dbReference type="SAM" id="SignalP"/>
    </source>
</evidence>
<comment type="caution">
    <text evidence="2">The sequence shown here is derived from an EMBL/GenBank/DDBJ whole genome shotgun (WGS) entry which is preliminary data.</text>
</comment>
<organism evidence="2 3">
    <name type="scientific">Cirrhinus mrigala</name>
    <name type="common">Mrigala</name>
    <dbReference type="NCBI Taxonomy" id="683832"/>
    <lineage>
        <taxon>Eukaryota</taxon>
        <taxon>Metazoa</taxon>
        <taxon>Chordata</taxon>
        <taxon>Craniata</taxon>
        <taxon>Vertebrata</taxon>
        <taxon>Euteleostomi</taxon>
        <taxon>Actinopterygii</taxon>
        <taxon>Neopterygii</taxon>
        <taxon>Teleostei</taxon>
        <taxon>Ostariophysi</taxon>
        <taxon>Cypriniformes</taxon>
        <taxon>Cyprinidae</taxon>
        <taxon>Labeoninae</taxon>
        <taxon>Labeonini</taxon>
        <taxon>Cirrhinus</taxon>
    </lineage>
</organism>
<protein>
    <submittedName>
        <fullName evidence="2">Uncharacterized protein</fullName>
    </submittedName>
</protein>
<evidence type="ECO:0000313" key="2">
    <source>
        <dbReference type="EMBL" id="KAL0164207.1"/>
    </source>
</evidence>
<feature type="signal peptide" evidence="1">
    <location>
        <begin position="1"/>
        <end position="21"/>
    </location>
</feature>
<reference evidence="2 3" key="1">
    <citation type="submission" date="2024-05" db="EMBL/GenBank/DDBJ databases">
        <title>Genome sequencing and assembly of Indian major carp, Cirrhinus mrigala (Hamilton, 1822).</title>
        <authorList>
            <person name="Mohindra V."/>
            <person name="Chowdhury L.M."/>
            <person name="Lal K."/>
            <person name="Jena J.K."/>
        </authorList>
    </citation>
    <scope>NUCLEOTIDE SEQUENCE [LARGE SCALE GENOMIC DNA]</scope>
    <source>
        <strain evidence="2">CM1030</strain>
        <tissue evidence="2">Blood</tissue>
    </source>
</reference>
<feature type="non-terminal residue" evidence="2">
    <location>
        <position position="75"/>
    </location>
</feature>
<accession>A0ABD0NQT1</accession>